<keyword evidence="3" id="KW-1185">Reference proteome</keyword>
<keyword evidence="4" id="KW-0675">Receptor</keyword>
<keyword evidence="1" id="KW-1133">Transmembrane helix</keyword>
<dbReference type="PANTHER" id="PTHR32037:SF2">
    <property type="entry name" value="TUMOR NECROSIS FACTOR RECEPTOR SUPERFAMILY MEMBER 12A"/>
    <property type="match status" value="1"/>
</dbReference>
<feature type="chain" id="PRO_5027568345" evidence="2">
    <location>
        <begin position="23"/>
        <end position="123"/>
    </location>
</feature>
<keyword evidence="2" id="KW-0732">Signal</keyword>
<dbReference type="OrthoDB" id="9010896at2759"/>
<dbReference type="KEGG" id="muo:115473908"/>
<reference evidence="4" key="1">
    <citation type="submission" date="2025-08" db="UniProtKB">
        <authorList>
            <consortium name="RefSeq"/>
        </authorList>
    </citation>
    <scope>IDENTIFICATION</scope>
</reference>
<dbReference type="GO" id="GO:2001238">
    <property type="term" value="P:positive regulation of extrinsic apoptotic signaling pathway"/>
    <property type="evidence" value="ECO:0007669"/>
    <property type="project" value="TreeGrafter"/>
</dbReference>
<dbReference type="Pfam" id="PF12191">
    <property type="entry name" value="stn_TNFRSF12A"/>
    <property type="match status" value="1"/>
</dbReference>
<proteinExistence type="predicted"/>
<keyword evidence="1" id="KW-0812">Transmembrane</keyword>
<dbReference type="Proteomes" id="UP000515156">
    <property type="component" value="Chromosome 7"/>
</dbReference>
<evidence type="ECO:0000256" key="1">
    <source>
        <dbReference type="SAM" id="Phobius"/>
    </source>
</evidence>
<protein>
    <submittedName>
        <fullName evidence="4">Tumor necrosis factor receptor superfamily member 12A</fullName>
    </submittedName>
</protein>
<dbReference type="GeneID" id="115473908"/>
<dbReference type="FunCoup" id="A0A6P7YBU1">
    <property type="interactions" value="523"/>
</dbReference>
<dbReference type="PRINTS" id="PR01962">
    <property type="entry name" value="TNFACTORR12"/>
</dbReference>
<dbReference type="InParanoid" id="A0A6P7YBU1"/>
<evidence type="ECO:0000256" key="2">
    <source>
        <dbReference type="SAM" id="SignalP"/>
    </source>
</evidence>
<feature type="transmembrane region" description="Helical" evidence="1">
    <location>
        <begin position="72"/>
        <end position="96"/>
    </location>
</feature>
<evidence type="ECO:0000313" key="3">
    <source>
        <dbReference type="Proteomes" id="UP000515156"/>
    </source>
</evidence>
<dbReference type="InterPro" id="IPR022316">
    <property type="entry name" value="TNFR_12"/>
</dbReference>
<dbReference type="RefSeq" id="XP_030064962.1">
    <property type="nucleotide sequence ID" value="XM_030209102.1"/>
</dbReference>
<organism evidence="3 4">
    <name type="scientific">Microcaecilia unicolor</name>
    <dbReference type="NCBI Taxonomy" id="1415580"/>
    <lineage>
        <taxon>Eukaryota</taxon>
        <taxon>Metazoa</taxon>
        <taxon>Chordata</taxon>
        <taxon>Craniata</taxon>
        <taxon>Vertebrata</taxon>
        <taxon>Euteleostomi</taxon>
        <taxon>Amphibia</taxon>
        <taxon>Gymnophiona</taxon>
        <taxon>Siphonopidae</taxon>
        <taxon>Microcaecilia</taxon>
    </lineage>
</organism>
<dbReference type="CTD" id="51330"/>
<dbReference type="PANTHER" id="PTHR32037">
    <property type="entry name" value="TUMOR NECROSIS FACTOR RECEPTOR SUPERFAMILY MEMBER 12A"/>
    <property type="match status" value="1"/>
</dbReference>
<accession>A0A6P7YBU1</accession>
<dbReference type="AlphaFoldDB" id="A0A6P7YBU1"/>
<name>A0A6P7YBU1_9AMPH</name>
<dbReference type="Gene3D" id="4.10.400.20">
    <property type="match status" value="1"/>
</dbReference>
<sequence>MLLAQGLPLPLLVLLLLGLAGAEQAAESACQNGKSWSSDLGKCMDCFSCKKSPKGDFCQTCDDVIAKKNDPMWLIVGGTATIFVMLCVIIGLVIFFTQCRKREKFTTPIEETGGHSAEESLIH</sequence>
<gene>
    <name evidence="4" type="primary">TNFRSF12A</name>
</gene>
<evidence type="ECO:0000313" key="4">
    <source>
        <dbReference type="RefSeq" id="XP_030064962.1"/>
    </source>
</evidence>
<keyword evidence="1" id="KW-0472">Membrane</keyword>
<dbReference type="GO" id="GO:0005886">
    <property type="term" value="C:plasma membrane"/>
    <property type="evidence" value="ECO:0007669"/>
    <property type="project" value="InterPro"/>
</dbReference>
<feature type="signal peptide" evidence="2">
    <location>
        <begin position="1"/>
        <end position="22"/>
    </location>
</feature>